<dbReference type="AlphaFoldDB" id="A0A158RD34"/>
<feature type="region of interest" description="Disordered" evidence="1">
    <location>
        <begin position="443"/>
        <end position="480"/>
    </location>
</feature>
<dbReference type="GO" id="GO:0003688">
    <property type="term" value="F:DNA replication origin binding"/>
    <property type="evidence" value="ECO:0007669"/>
    <property type="project" value="TreeGrafter"/>
</dbReference>
<sequence length="631" mass="70755">MTAANGALDELLDLFSSNEQTEKASVNNGVEEVQTLKVDNSIKKKESVNLDAANMSSKINPSRQLIPINFDCSQNVSKNDQKEGPASVSSLLHSGMTSSSEDESNRSPYHTISLSATGKSIKKTLKNAQNNFSNSYNITESIKRRKLSLVEKRNSLQEKAQQITQAVRSLSKNSSQIFDSFFNIRVRNPLLSSAAFESYCDGLRKVRLNQLKLLTQQDCNWISLAVIVEKTGCRKSANGNEYMVWNVSDLVNSQNEIIKILVFGDCIKKFWKLQLGSVIALITPPFAESNNKQARKFTANRGSFASVLANPTRKPVIQNPNLFVSDMTTSSRVSEGPVNLSKITESRKSVKQLKNVRSSIQAKNVKESEKMALSALLEKKKENKKSEHSPVLGKGLNSNSVLLKSPMKASRLSISEDAKLKAVAVIKNKGGLEKADPNSFTSKLRKKCLPHSSSCKENSETKKSSAIENKSSPNVANSSQKVIYTQDEISALLQKKSNHEDDLRREDNGRDELYFHVMEQKEKVENHLTSIKEIKNCNLIVCTECNYKSHKQSDLCKQLGHVVKYGKANKRFFRCKHCHKRTVSYDRLPSVPCSQCGDNNFERVGMRDERKVKLPHEKLLLRGEELKYVNR</sequence>
<dbReference type="GO" id="GO:0003697">
    <property type="term" value="F:single-stranded DNA binding"/>
    <property type="evidence" value="ECO:0007669"/>
    <property type="project" value="InterPro"/>
</dbReference>
<dbReference type="PANTHER" id="PTHR13454">
    <property type="entry name" value="PROTEIN MCM10 HOMOLOG"/>
    <property type="match status" value="1"/>
</dbReference>
<evidence type="ECO:0000313" key="4">
    <source>
        <dbReference type="Proteomes" id="UP000276776"/>
    </source>
</evidence>
<dbReference type="WBParaSite" id="TCLT_0000996201-mRNA-1">
    <property type="protein sequence ID" value="TCLT_0000996201-mRNA-1"/>
    <property type="gene ID" value="TCLT_0000996201"/>
</dbReference>
<dbReference type="Pfam" id="PF22379">
    <property type="entry name" value="OB_MCM10"/>
    <property type="match status" value="1"/>
</dbReference>
<dbReference type="EMBL" id="UYYF01004925">
    <property type="protein sequence ID" value="VDN07619.1"/>
    <property type="molecule type" value="Genomic_DNA"/>
</dbReference>
<dbReference type="OrthoDB" id="273123at2759"/>
<dbReference type="InterPro" id="IPR040184">
    <property type="entry name" value="Mcm10"/>
</dbReference>
<dbReference type="SMART" id="SM01280">
    <property type="entry name" value="Mcm10"/>
    <property type="match status" value="1"/>
</dbReference>
<dbReference type="GO" id="GO:0043596">
    <property type="term" value="C:nuclear replication fork"/>
    <property type="evidence" value="ECO:0007669"/>
    <property type="project" value="TreeGrafter"/>
</dbReference>
<evidence type="ECO:0000313" key="3">
    <source>
        <dbReference type="EMBL" id="VDN07619.1"/>
    </source>
</evidence>
<evidence type="ECO:0000259" key="2">
    <source>
        <dbReference type="SMART" id="SM01280"/>
    </source>
</evidence>
<evidence type="ECO:0000256" key="1">
    <source>
        <dbReference type="SAM" id="MobiDB-lite"/>
    </source>
</evidence>
<reference evidence="5" key="1">
    <citation type="submission" date="2016-04" db="UniProtKB">
        <authorList>
            <consortium name="WormBaseParasite"/>
        </authorList>
    </citation>
    <scope>IDENTIFICATION</scope>
</reference>
<proteinExistence type="predicted"/>
<accession>A0A158RD34</accession>
<dbReference type="InterPro" id="IPR015411">
    <property type="entry name" value="Rep_factor_Mcm10_C"/>
</dbReference>
<dbReference type="OMA" id="FRLDTIH"/>
<dbReference type="Pfam" id="PF09332">
    <property type="entry name" value="Mcm10"/>
    <property type="match status" value="1"/>
</dbReference>
<dbReference type="Gene3D" id="2.40.50.140">
    <property type="entry name" value="Nucleic acid-binding proteins"/>
    <property type="match status" value="1"/>
</dbReference>
<dbReference type="GO" id="GO:0006270">
    <property type="term" value="P:DNA replication initiation"/>
    <property type="evidence" value="ECO:0007669"/>
    <property type="project" value="InterPro"/>
</dbReference>
<feature type="region of interest" description="Disordered" evidence="1">
    <location>
        <begin position="76"/>
        <end position="110"/>
    </location>
</feature>
<feature type="domain" description="Replication factor Mcm10 C-terminal" evidence="2">
    <location>
        <begin position="334"/>
        <end position="631"/>
    </location>
</feature>
<reference evidence="3 4" key="2">
    <citation type="submission" date="2018-11" db="EMBL/GenBank/DDBJ databases">
        <authorList>
            <consortium name="Pathogen Informatics"/>
        </authorList>
    </citation>
    <scope>NUCLEOTIDE SEQUENCE [LARGE SCALE GENOMIC DNA]</scope>
</reference>
<gene>
    <name evidence="3" type="ORF">TCLT_LOCUS9951</name>
</gene>
<feature type="compositionally biased region" description="Polar residues" evidence="1">
    <location>
        <begin position="466"/>
        <end position="480"/>
    </location>
</feature>
<dbReference type="InterPro" id="IPR056791">
    <property type="entry name" value="Znf_Mcm10_C"/>
</dbReference>
<dbReference type="STRING" id="103827.A0A158RD34"/>
<protein>
    <submittedName>
        <fullName evidence="5">Mcm10 domain-containing protein</fullName>
    </submittedName>
</protein>
<evidence type="ECO:0000313" key="5">
    <source>
        <dbReference type="WBParaSite" id="TCLT_0000996201-mRNA-1"/>
    </source>
</evidence>
<dbReference type="Pfam" id="PF24863">
    <property type="entry name" value="zf-CCCH_Mcm10"/>
    <property type="match status" value="1"/>
</dbReference>
<dbReference type="PANTHER" id="PTHR13454:SF11">
    <property type="entry name" value="PROTEIN MCM10 HOMOLOG"/>
    <property type="match status" value="1"/>
</dbReference>
<dbReference type="Proteomes" id="UP000276776">
    <property type="component" value="Unassembled WGS sequence"/>
</dbReference>
<keyword evidence="4" id="KW-1185">Reference proteome</keyword>
<dbReference type="InterPro" id="IPR012340">
    <property type="entry name" value="NA-bd_OB-fold"/>
</dbReference>
<name>A0A158RD34_THECL</name>
<organism evidence="5">
    <name type="scientific">Thelazia callipaeda</name>
    <name type="common">Oriental eyeworm</name>
    <name type="synonym">Parasitic nematode</name>
    <dbReference type="NCBI Taxonomy" id="103827"/>
    <lineage>
        <taxon>Eukaryota</taxon>
        <taxon>Metazoa</taxon>
        <taxon>Ecdysozoa</taxon>
        <taxon>Nematoda</taxon>
        <taxon>Chromadorea</taxon>
        <taxon>Rhabditida</taxon>
        <taxon>Spirurina</taxon>
        <taxon>Spiruromorpha</taxon>
        <taxon>Thelazioidea</taxon>
        <taxon>Thelaziidae</taxon>
        <taxon>Thelazia</taxon>
    </lineage>
</organism>
<feature type="compositionally biased region" description="Low complexity" evidence="1">
    <location>
        <begin position="87"/>
        <end position="99"/>
    </location>
</feature>
<dbReference type="InterPro" id="IPR055065">
    <property type="entry name" value="OB_MCM10"/>
</dbReference>